<name>A0A2P2INC9_RHIMU</name>
<proteinExistence type="predicted"/>
<accession>A0A2P2INC9</accession>
<organism evidence="1">
    <name type="scientific">Rhizophora mucronata</name>
    <name type="common">Asiatic mangrove</name>
    <dbReference type="NCBI Taxonomy" id="61149"/>
    <lineage>
        <taxon>Eukaryota</taxon>
        <taxon>Viridiplantae</taxon>
        <taxon>Streptophyta</taxon>
        <taxon>Embryophyta</taxon>
        <taxon>Tracheophyta</taxon>
        <taxon>Spermatophyta</taxon>
        <taxon>Magnoliopsida</taxon>
        <taxon>eudicotyledons</taxon>
        <taxon>Gunneridae</taxon>
        <taxon>Pentapetalae</taxon>
        <taxon>rosids</taxon>
        <taxon>fabids</taxon>
        <taxon>Malpighiales</taxon>
        <taxon>Rhizophoraceae</taxon>
        <taxon>Rhizophora</taxon>
    </lineage>
</organism>
<dbReference type="AlphaFoldDB" id="A0A2P2INC9"/>
<dbReference type="EMBL" id="GGEC01002249">
    <property type="protein sequence ID" value="MBW82732.1"/>
    <property type="molecule type" value="Transcribed_RNA"/>
</dbReference>
<sequence>MGFVFCLEKKGVSPSFGVTLYEHFTSPLGVVLDPISESKVSRVYSKQHFSL</sequence>
<reference evidence="1" key="1">
    <citation type="submission" date="2018-02" db="EMBL/GenBank/DDBJ databases">
        <title>Rhizophora mucronata_Transcriptome.</title>
        <authorList>
            <person name="Meera S.P."/>
            <person name="Sreeshan A."/>
            <person name="Augustine A."/>
        </authorList>
    </citation>
    <scope>NUCLEOTIDE SEQUENCE</scope>
    <source>
        <tissue evidence="1">Leaf</tissue>
    </source>
</reference>
<evidence type="ECO:0000313" key="1">
    <source>
        <dbReference type="EMBL" id="MBW82732.1"/>
    </source>
</evidence>
<protein>
    <submittedName>
        <fullName evidence="1">Uncharacterized protein</fullName>
    </submittedName>
</protein>